<evidence type="ECO:0000256" key="14">
    <source>
        <dbReference type="ARBA" id="ARBA00022692"/>
    </source>
</evidence>
<evidence type="ECO:0000256" key="7">
    <source>
        <dbReference type="ARBA" id="ARBA00022481"/>
    </source>
</evidence>
<evidence type="ECO:0000259" key="38">
    <source>
        <dbReference type="PROSITE" id="PS50011"/>
    </source>
</evidence>
<dbReference type="InterPro" id="IPR036305">
    <property type="entry name" value="RGS_sf"/>
</dbReference>
<evidence type="ECO:0000256" key="32">
    <source>
        <dbReference type="ARBA" id="ARBA00048717"/>
    </source>
</evidence>
<dbReference type="PROSITE" id="PS50132">
    <property type="entry name" value="RGS"/>
    <property type="match status" value="1"/>
</dbReference>
<evidence type="ECO:0000256" key="2">
    <source>
        <dbReference type="ARBA" id="ARBA00004635"/>
    </source>
</evidence>
<keyword evidence="20 37" id="KW-1133">Transmembrane helix</keyword>
<dbReference type="GO" id="GO:0006814">
    <property type="term" value="P:sodium ion transport"/>
    <property type="evidence" value="ECO:0007669"/>
    <property type="project" value="UniProtKB-KW"/>
</dbReference>
<evidence type="ECO:0000256" key="5">
    <source>
        <dbReference type="ARBA" id="ARBA00022448"/>
    </source>
</evidence>
<dbReference type="FunFam" id="1.10.510.10:FF:000074">
    <property type="entry name" value="G protein-coupled receptor kinase"/>
    <property type="match status" value="1"/>
</dbReference>
<dbReference type="Ensembl" id="ENSBOBT00000013084.1">
    <property type="protein sequence ID" value="ENSBOBP00000012776.1"/>
    <property type="gene ID" value="ENSBOBG00000008118.1"/>
</dbReference>
<comment type="catalytic activity">
    <reaction evidence="32">
        <text>L-threonyl-[rhodopsin] + ATP = O-phospho-L-threonyl-[rhodopsin] + ADP + H(+)</text>
        <dbReference type="Rhea" id="RHEA:56552"/>
        <dbReference type="Rhea" id="RHEA-COMP:14596"/>
        <dbReference type="Rhea" id="RHEA-COMP:14597"/>
        <dbReference type="ChEBI" id="CHEBI:15378"/>
        <dbReference type="ChEBI" id="CHEBI:30013"/>
        <dbReference type="ChEBI" id="CHEBI:30616"/>
        <dbReference type="ChEBI" id="CHEBI:61977"/>
        <dbReference type="ChEBI" id="CHEBI:456216"/>
        <dbReference type="EC" id="2.7.11.14"/>
    </reaction>
</comment>
<keyword evidence="6" id="KW-1003">Cell membrane</keyword>
<accession>A0A8C0F0Z7</accession>
<evidence type="ECO:0000256" key="37">
    <source>
        <dbReference type="SAM" id="Phobius"/>
    </source>
</evidence>
<comment type="similarity">
    <text evidence="4 36">Belongs to the protein kinase superfamily. AGC Ser/Thr protein kinase family. GPRK subfamily.</text>
</comment>
<dbReference type="GO" id="GO:0007601">
    <property type="term" value="P:visual perception"/>
    <property type="evidence" value="ECO:0007669"/>
    <property type="project" value="UniProtKB-KW"/>
</dbReference>
<feature type="active site" description="Proton acceptor" evidence="34">
    <location>
        <position position="313"/>
    </location>
</feature>
<evidence type="ECO:0000256" key="35">
    <source>
        <dbReference type="PROSITE-ProRule" id="PRU10141"/>
    </source>
</evidence>
<dbReference type="AlphaFoldDB" id="A0A8C0F0Z7"/>
<evidence type="ECO:0000256" key="30">
    <source>
        <dbReference type="ARBA" id="ARBA00037667"/>
    </source>
</evidence>
<evidence type="ECO:0000256" key="15">
    <source>
        <dbReference type="ARBA" id="ARBA00022741"/>
    </source>
</evidence>
<evidence type="ECO:0000313" key="41">
    <source>
        <dbReference type="Ensembl" id="ENSBOBP00000012776.1"/>
    </source>
</evidence>
<dbReference type="Proteomes" id="UP000694567">
    <property type="component" value="Unplaced"/>
</dbReference>
<keyword evidence="19" id="KW-0735">Signal-anchor</keyword>
<keyword evidence="42" id="KW-1185">Reference proteome</keyword>
<keyword evidence="17 35" id="KW-0067">ATP-binding</keyword>
<evidence type="ECO:0000259" key="40">
    <source>
        <dbReference type="PROSITE" id="PS51285"/>
    </source>
</evidence>
<evidence type="ECO:0000256" key="6">
    <source>
        <dbReference type="ARBA" id="ARBA00022475"/>
    </source>
</evidence>
<dbReference type="Gene3D" id="1.10.167.10">
    <property type="entry name" value="Regulator of G-protein Signalling 4, domain 2"/>
    <property type="match status" value="1"/>
</dbReference>
<evidence type="ECO:0000256" key="12">
    <source>
        <dbReference type="ARBA" id="ARBA00022607"/>
    </source>
</evidence>
<dbReference type="GO" id="GO:0007165">
    <property type="term" value="P:signal transduction"/>
    <property type="evidence" value="ECO:0007669"/>
    <property type="project" value="InterPro"/>
</dbReference>
<keyword evidence="14 37" id="KW-0812">Transmembrane</keyword>
<evidence type="ECO:0000256" key="9">
    <source>
        <dbReference type="ARBA" id="ARBA00022538"/>
    </source>
</evidence>
<evidence type="ECO:0000256" key="33">
    <source>
        <dbReference type="ARBA" id="ARBA00049249"/>
    </source>
</evidence>
<evidence type="ECO:0000313" key="42">
    <source>
        <dbReference type="Proteomes" id="UP000694567"/>
    </source>
</evidence>
<comment type="function">
    <text evidence="30">This is the non-catalytic component of the active enzyme, which catalyzes the hydrolysis of ATP coupled with the exchange of Na(+) and K(+) ions across the plasma membrane. The exact function of the beta-3 subunit is not known.</text>
</comment>
<evidence type="ECO:0000256" key="25">
    <source>
        <dbReference type="ARBA" id="ARBA00023180"/>
    </source>
</evidence>
<evidence type="ECO:0000256" key="26">
    <source>
        <dbReference type="ARBA" id="ARBA00023201"/>
    </source>
</evidence>
<dbReference type="GO" id="GO:0009966">
    <property type="term" value="P:regulation of signal transduction"/>
    <property type="evidence" value="ECO:0007669"/>
    <property type="project" value="TreeGrafter"/>
</dbReference>
<feature type="transmembrane region" description="Helical" evidence="37">
    <location>
        <begin position="525"/>
        <end position="549"/>
    </location>
</feature>
<dbReference type="FunFam" id="2.60.40.1660:FF:000005">
    <property type="entry name" value="Sodium/potassium-transporting ATPase subunit beta"/>
    <property type="match status" value="1"/>
</dbReference>
<dbReference type="PROSITE" id="PS50011">
    <property type="entry name" value="PROTEIN_KINASE_DOM"/>
    <property type="match status" value="1"/>
</dbReference>
<evidence type="ECO:0000256" key="3">
    <source>
        <dbReference type="ARBA" id="ARBA00005876"/>
    </source>
</evidence>
<evidence type="ECO:0000256" key="4">
    <source>
        <dbReference type="ARBA" id="ARBA00009793"/>
    </source>
</evidence>
<keyword evidence="18" id="KW-0630">Potassium</keyword>
<dbReference type="PRINTS" id="PR00717">
    <property type="entry name" value="GPCRKINASE"/>
</dbReference>
<dbReference type="SMART" id="SM00220">
    <property type="entry name" value="S_TKc"/>
    <property type="match status" value="1"/>
</dbReference>
<evidence type="ECO:0000256" key="13">
    <source>
        <dbReference type="ARBA" id="ARBA00022679"/>
    </source>
</evidence>
<dbReference type="InterPro" id="IPR044926">
    <property type="entry name" value="RGS_subdomain_2"/>
</dbReference>
<keyword evidence="24" id="KW-1015">Disulfide bond</keyword>
<feature type="domain" description="AGC-kinase C-terminal" evidence="40">
    <location>
        <begin position="451"/>
        <end position="516"/>
    </location>
</feature>
<keyword evidence="26" id="KW-0739">Sodium transport</keyword>
<evidence type="ECO:0000256" key="27">
    <source>
        <dbReference type="ARBA" id="ARBA00023288"/>
    </source>
</evidence>
<comment type="catalytic activity">
    <reaction evidence="33">
        <text>L-seryl-[rhodopsin] + ATP = O-phospho-L-seryl-[rhodopsin] + ADP + H(+)</text>
        <dbReference type="Rhea" id="RHEA:23356"/>
        <dbReference type="Rhea" id="RHEA-COMP:14594"/>
        <dbReference type="Rhea" id="RHEA-COMP:14595"/>
        <dbReference type="ChEBI" id="CHEBI:15378"/>
        <dbReference type="ChEBI" id="CHEBI:29999"/>
        <dbReference type="ChEBI" id="CHEBI:30616"/>
        <dbReference type="ChEBI" id="CHEBI:83421"/>
        <dbReference type="ChEBI" id="CHEBI:456216"/>
        <dbReference type="EC" id="2.7.11.14"/>
    </reaction>
</comment>
<evidence type="ECO:0000256" key="16">
    <source>
        <dbReference type="ARBA" id="ARBA00022777"/>
    </source>
</evidence>
<keyword evidence="5" id="KW-0813">Transport</keyword>
<keyword evidence="8 36" id="KW-0723">Serine/threonine-protein kinase</keyword>
<keyword evidence="28" id="KW-0636">Prenylation</keyword>
<dbReference type="InterPro" id="IPR000239">
    <property type="entry name" value="GPCR_kinase"/>
</dbReference>
<dbReference type="EC" id="2.7.11.-" evidence="36"/>
<evidence type="ECO:0000256" key="29">
    <source>
        <dbReference type="ARBA" id="ARBA00023305"/>
    </source>
</evidence>
<feature type="domain" description="Protein kinase" evidence="38">
    <location>
        <begin position="188"/>
        <end position="450"/>
    </location>
</feature>
<keyword evidence="7" id="KW-0488">Methylation</keyword>
<dbReference type="PROSITE" id="PS00108">
    <property type="entry name" value="PROTEIN_KINASE_ST"/>
    <property type="match status" value="1"/>
</dbReference>
<dbReference type="GO" id="GO:0005890">
    <property type="term" value="C:sodium:potassium-exchanging ATPase complex"/>
    <property type="evidence" value="ECO:0007669"/>
    <property type="project" value="InterPro"/>
</dbReference>
<evidence type="ECO:0000256" key="34">
    <source>
        <dbReference type="PIRSR" id="PIRSR600239-51"/>
    </source>
</evidence>
<feature type="domain" description="RGS" evidence="39">
    <location>
        <begin position="62"/>
        <end position="173"/>
    </location>
</feature>
<keyword evidence="11" id="KW-0716">Sensory transduction</keyword>
<keyword evidence="13 36" id="KW-0808">Transferase</keyword>
<dbReference type="SMART" id="SM00315">
    <property type="entry name" value="RGS"/>
    <property type="match status" value="1"/>
</dbReference>
<dbReference type="Gene3D" id="1.20.5.170">
    <property type="match status" value="1"/>
</dbReference>
<dbReference type="CDD" id="cd05607">
    <property type="entry name" value="STKc_GRK7"/>
    <property type="match status" value="1"/>
</dbReference>
<dbReference type="InterPro" id="IPR008271">
    <property type="entry name" value="Ser/Thr_kinase_AS"/>
</dbReference>
<dbReference type="GO" id="GO:0006813">
    <property type="term" value="P:potassium ion transport"/>
    <property type="evidence" value="ECO:0007669"/>
    <property type="project" value="UniProtKB-KW"/>
</dbReference>
<evidence type="ECO:0000256" key="8">
    <source>
        <dbReference type="ARBA" id="ARBA00022527"/>
    </source>
</evidence>
<evidence type="ECO:0000256" key="23">
    <source>
        <dbReference type="ARBA" id="ARBA00023136"/>
    </source>
</evidence>
<dbReference type="SUPFAM" id="SSF56112">
    <property type="entry name" value="Protein kinase-like (PK-like)"/>
    <property type="match status" value="1"/>
</dbReference>
<evidence type="ECO:0000256" key="22">
    <source>
        <dbReference type="ARBA" id="ARBA00023065"/>
    </source>
</evidence>
<dbReference type="PROSITE" id="PS00391">
    <property type="entry name" value="ATPASE_NA_K_BETA_2"/>
    <property type="match status" value="1"/>
</dbReference>
<keyword evidence="27" id="KW-0449">Lipoprotein</keyword>
<dbReference type="InterPro" id="IPR011009">
    <property type="entry name" value="Kinase-like_dom_sf"/>
</dbReference>
<organism evidence="41 42">
    <name type="scientific">Bubo bubo</name>
    <name type="common">Eurasian eagle-owl</name>
    <name type="synonym">Strix bubo</name>
    <dbReference type="NCBI Taxonomy" id="30461"/>
    <lineage>
        <taxon>Eukaryota</taxon>
        <taxon>Metazoa</taxon>
        <taxon>Chordata</taxon>
        <taxon>Craniata</taxon>
        <taxon>Vertebrata</taxon>
        <taxon>Euteleostomi</taxon>
        <taxon>Archelosauria</taxon>
        <taxon>Archosauria</taxon>
        <taxon>Dinosauria</taxon>
        <taxon>Saurischia</taxon>
        <taxon>Theropoda</taxon>
        <taxon>Coelurosauria</taxon>
        <taxon>Aves</taxon>
        <taxon>Neognathae</taxon>
        <taxon>Neoaves</taxon>
        <taxon>Telluraves</taxon>
        <taxon>Strigiformes</taxon>
        <taxon>Strigidae</taxon>
        <taxon>Bubo</taxon>
    </lineage>
</organism>
<evidence type="ECO:0000256" key="17">
    <source>
        <dbReference type="ARBA" id="ARBA00022840"/>
    </source>
</evidence>
<dbReference type="Gene3D" id="3.30.200.20">
    <property type="entry name" value="Phosphorylase Kinase, domain 1"/>
    <property type="match status" value="1"/>
</dbReference>
<dbReference type="InterPro" id="IPR017441">
    <property type="entry name" value="Protein_kinase_ATP_BS"/>
</dbReference>
<evidence type="ECO:0000256" key="36">
    <source>
        <dbReference type="RuleBase" id="RU000308"/>
    </source>
</evidence>
<dbReference type="GO" id="GO:0050254">
    <property type="term" value="F:rhodopsin kinase activity"/>
    <property type="evidence" value="ECO:0007669"/>
    <property type="project" value="UniProtKB-EC"/>
</dbReference>
<dbReference type="PROSITE" id="PS51285">
    <property type="entry name" value="AGC_KINASE_CTER"/>
    <property type="match status" value="1"/>
</dbReference>
<dbReference type="SUPFAM" id="SSF48097">
    <property type="entry name" value="Regulator of G-protein signaling, RGS"/>
    <property type="match status" value="1"/>
</dbReference>
<dbReference type="NCBIfam" id="TIGR01107">
    <property type="entry name" value="Na_K_ATPase_bet"/>
    <property type="match status" value="1"/>
</dbReference>
<keyword evidence="10" id="KW-0597">Phosphoprotein</keyword>
<keyword evidence="21" id="KW-0915">Sodium</keyword>
<dbReference type="Gene3D" id="2.60.40.1660">
    <property type="entry name" value="Na, k-atpase alpha subunit"/>
    <property type="match status" value="1"/>
</dbReference>
<evidence type="ECO:0000256" key="21">
    <source>
        <dbReference type="ARBA" id="ARBA00023053"/>
    </source>
</evidence>
<keyword evidence="9" id="KW-0633">Potassium transport</keyword>
<dbReference type="PANTHER" id="PTHR24355:SF12">
    <property type="entry name" value="RHODOPSIN KINASE GRK7"/>
    <property type="match status" value="1"/>
</dbReference>
<evidence type="ECO:0000256" key="10">
    <source>
        <dbReference type="ARBA" id="ARBA00022553"/>
    </source>
</evidence>
<keyword evidence="23 37" id="KW-0472">Membrane</keyword>
<sequence length="776" mass="88367">MCDMGGLDNLIANTAYLQARKSADGDTKEMQRRRKSLSLPRVDQCREVRQSVAADYDSICEQQPIGKKLFREFLQTVPEHLVARDFLDEVSQWELAEDNVKSSTMESMITNFLKAGSKNYLAFMSSDLASKCKAATVEDYDSVVQLAKEEAKLFLKGNPFQDFQTSSFYDRFLQWKVFEKQPITEKYFYEYRVLGKGGFGEVCAIQVKNTGKMYACKKLDKKRLKKKGGEKMALLEKEILEKITSPFIVTLAYAYESKSHLCLVMTLMNGGDLKYHIYNVGERGLEMNRVIYYSAQITCGILHLHSIKIVYRDMKPENVLLDDNGNCRLSDLGLAVKVKEGRSITQRAGTNGYMAPEILKEEEYSYSVDWFSMGCSIYEMVAGRTPFKDFKEKVSKDEVKRRTLEDEVKFEHANFTEEAKDICQLFLAKTAENRLGSRNEDDDPRKHSFFKTINFHRLEANLVDPPFVPDPSVVYARDIADIADFSEIRGIEFDDKDKKFFKKFATAPAEQPLSSSAGTPGQSGLILLFYLVFYGFLAALFTFTMWVMLQTLSSDIPKYRDRISSPGLMISPKPDTALEFYFNKSDAQSYAEYVSTLRKFLESYDDSKQSQNINCTPGRIFDQNDVAVKKACRFNLSELGQCSGKEDKTFGYSKGTPCVLVKMNRIIGLKPEGEPRIHCTSKTAWGALKAVEEGMVEINYFPPEGLIDLMYFPYYGKSLHAHYLQPLVAVQLAINSNITKEEIAIECKILGSPNLKNEDDRDKFLGRIAFKVQMTE</sequence>
<dbReference type="Pfam" id="PF00069">
    <property type="entry name" value="Pkinase"/>
    <property type="match status" value="1"/>
</dbReference>
<dbReference type="InterPro" id="IPR038702">
    <property type="entry name" value="Na/K_ATPase_sub_beta_sf"/>
</dbReference>
<evidence type="ECO:0000256" key="24">
    <source>
        <dbReference type="ARBA" id="ARBA00023157"/>
    </source>
</evidence>
<evidence type="ECO:0000256" key="19">
    <source>
        <dbReference type="ARBA" id="ARBA00022968"/>
    </source>
</evidence>
<reference evidence="41" key="2">
    <citation type="submission" date="2025-09" db="UniProtKB">
        <authorList>
            <consortium name="Ensembl"/>
        </authorList>
    </citation>
    <scope>IDENTIFICATION</scope>
</reference>
<dbReference type="InterPro" id="IPR000402">
    <property type="entry name" value="Na/K_ATPase_sub_beta"/>
</dbReference>
<comment type="subcellular location">
    <subcellularLocation>
        <location evidence="1">Cell membrane</location>
        <topology evidence="1">Single-pass type II membrane protein</topology>
    </subcellularLocation>
    <subcellularLocation>
        <location evidence="2">Membrane</location>
        <topology evidence="2">Lipid-anchor</topology>
    </subcellularLocation>
</comment>
<protein>
    <recommendedName>
        <fullName evidence="36">G protein-coupled receptor kinase</fullName>
        <ecNumber evidence="36">2.7.11.-</ecNumber>
    </recommendedName>
</protein>
<evidence type="ECO:0000256" key="18">
    <source>
        <dbReference type="ARBA" id="ARBA00022958"/>
    </source>
</evidence>
<dbReference type="InterPro" id="IPR016137">
    <property type="entry name" value="RGS"/>
</dbReference>
<dbReference type="Gene3D" id="1.10.510.10">
    <property type="entry name" value="Transferase(Phosphotransferase) domain 1"/>
    <property type="match status" value="1"/>
</dbReference>
<dbReference type="GO" id="GO:0005737">
    <property type="term" value="C:cytoplasm"/>
    <property type="evidence" value="ECO:0007669"/>
    <property type="project" value="TreeGrafter"/>
</dbReference>
<comment type="similarity">
    <text evidence="3">Belongs to the X(+)/potassium ATPases subunit beta family.</text>
</comment>
<comment type="function">
    <text evidence="31">Retina-specific kinase involved in the shutoff of the photoresponse and adaptation to changing light conditions via cone opsin phosphorylation, including rhodopsin (RHO).</text>
</comment>
<feature type="binding site" evidence="35">
    <location>
        <position position="217"/>
    </location>
    <ligand>
        <name>ATP</name>
        <dbReference type="ChEBI" id="CHEBI:30616"/>
    </ligand>
</feature>
<evidence type="ECO:0000256" key="31">
    <source>
        <dbReference type="ARBA" id="ARBA00037736"/>
    </source>
</evidence>
<dbReference type="PROSITE" id="PS00107">
    <property type="entry name" value="PROTEIN_KINASE_ATP"/>
    <property type="match status" value="1"/>
</dbReference>
<proteinExistence type="inferred from homology"/>
<name>A0A8C0F0Z7_BUBBB</name>
<evidence type="ECO:0000256" key="11">
    <source>
        <dbReference type="ARBA" id="ARBA00022606"/>
    </source>
</evidence>
<keyword evidence="15 35" id="KW-0547">Nucleotide-binding</keyword>
<keyword evidence="12" id="KW-0740">Sodium/potassium transport</keyword>
<evidence type="ECO:0000256" key="28">
    <source>
        <dbReference type="ARBA" id="ARBA00023289"/>
    </source>
</evidence>
<keyword evidence="29" id="KW-0844">Vision</keyword>
<dbReference type="Pfam" id="PF00615">
    <property type="entry name" value="RGS"/>
    <property type="match status" value="1"/>
</dbReference>
<keyword evidence="16 36" id="KW-0418">Kinase</keyword>
<dbReference type="InterPro" id="IPR000961">
    <property type="entry name" value="AGC-kinase_C"/>
</dbReference>
<evidence type="ECO:0000259" key="39">
    <source>
        <dbReference type="PROSITE" id="PS50132"/>
    </source>
</evidence>
<keyword evidence="25" id="KW-0325">Glycoprotein</keyword>
<keyword evidence="22" id="KW-0406">Ion transport</keyword>
<dbReference type="InterPro" id="IPR000719">
    <property type="entry name" value="Prot_kinase_dom"/>
</dbReference>
<dbReference type="PANTHER" id="PTHR24355">
    <property type="entry name" value="G PROTEIN-COUPLED RECEPTOR KINASE/RIBOSOMAL PROTEIN S6 KINASE"/>
    <property type="match status" value="1"/>
</dbReference>
<evidence type="ECO:0000256" key="20">
    <source>
        <dbReference type="ARBA" id="ARBA00022989"/>
    </source>
</evidence>
<reference evidence="41" key="1">
    <citation type="submission" date="2025-08" db="UniProtKB">
        <authorList>
            <consortium name="Ensembl"/>
        </authorList>
    </citation>
    <scope>IDENTIFICATION</scope>
</reference>
<dbReference type="Pfam" id="PF00287">
    <property type="entry name" value="Na_K-ATPase"/>
    <property type="match status" value="1"/>
</dbReference>
<dbReference type="GO" id="GO:0005524">
    <property type="term" value="F:ATP binding"/>
    <property type="evidence" value="ECO:0007669"/>
    <property type="project" value="UniProtKB-UniRule"/>
</dbReference>
<evidence type="ECO:0000256" key="1">
    <source>
        <dbReference type="ARBA" id="ARBA00004401"/>
    </source>
</evidence>